<dbReference type="AlphaFoldDB" id="A0A974PV96"/>
<sequence>MTVEDLDEEDAQLVRMVNTLRAQLQGQRIDPRIVAALDLFGSEDGSYERGGATYSVDNGGFDVSVSWGADPNRADRTLYLMGDTLLFVAKGDGEEVEERLSIHDAVANTFQLVELSESLNS</sequence>
<dbReference type="RefSeq" id="WP_203197091.1">
    <property type="nucleotide sequence ID" value="NZ_CP063365.1"/>
</dbReference>
<keyword evidence="2" id="KW-1185">Reference proteome</keyword>
<proteinExistence type="predicted"/>
<geneLocation type="plasmid" evidence="1 2">
    <name>unnamed3</name>
</geneLocation>
<gene>
    <name evidence="1" type="ORF">EZH22_31075</name>
</gene>
<protein>
    <submittedName>
        <fullName evidence="1">Uncharacterized protein</fullName>
    </submittedName>
</protein>
<reference evidence="1 2" key="1">
    <citation type="submission" date="2020-10" db="EMBL/GenBank/DDBJ databases">
        <title>Degradation of 1,4-Dioxane by Xanthobacter sp. YN2, via a Novel Group-2 Soluble Di-Iron Monooxygenase.</title>
        <authorList>
            <person name="Ma F."/>
            <person name="Wang Y."/>
            <person name="Yang J."/>
            <person name="Guo H."/>
            <person name="Su D."/>
            <person name="Yu L."/>
        </authorList>
    </citation>
    <scope>NUCLEOTIDE SEQUENCE [LARGE SCALE GENOMIC DNA]</scope>
    <source>
        <strain evidence="1 2">YN2</strain>
        <plasmid evidence="1 2">unnamed3</plasmid>
    </source>
</reference>
<accession>A0A974PV96</accession>
<dbReference type="Proteomes" id="UP000596427">
    <property type="component" value="Plasmid unnamed3"/>
</dbReference>
<keyword evidence="1" id="KW-0614">Plasmid</keyword>
<organism evidence="1 2">
    <name type="scientific">Xanthobacter dioxanivorans</name>
    <dbReference type="NCBI Taxonomy" id="2528964"/>
    <lineage>
        <taxon>Bacteria</taxon>
        <taxon>Pseudomonadati</taxon>
        <taxon>Pseudomonadota</taxon>
        <taxon>Alphaproteobacteria</taxon>
        <taxon>Hyphomicrobiales</taxon>
        <taxon>Xanthobacteraceae</taxon>
        <taxon>Xanthobacter</taxon>
    </lineage>
</organism>
<evidence type="ECO:0000313" key="2">
    <source>
        <dbReference type="Proteomes" id="UP000596427"/>
    </source>
</evidence>
<dbReference type="KEGG" id="xdi:EZH22_31075"/>
<evidence type="ECO:0000313" key="1">
    <source>
        <dbReference type="EMBL" id="QRG10216.1"/>
    </source>
</evidence>
<dbReference type="EMBL" id="CP063365">
    <property type="protein sequence ID" value="QRG10216.1"/>
    <property type="molecule type" value="Genomic_DNA"/>
</dbReference>
<name>A0A974PV96_9HYPH</name>